<evidence type="ECO:0000313" key="1">
    <source>
        <dbReference type="EMBL" id="CAG6641977.1"/>
    </source>
</evidence>
<name>A0A8D8R2E9_9HEMI</name>
<protein>
    <submittedName>
        <fullName evidence="1">Uncharacterized protein</fullName>
    </submittedName>
</protein>
<proteinExistence type="predicted"/>
<reference evidence="1" key="1">
    <citation type="submission" date="2021-05" db="EMBL/GenBank/DDBJ databases">
        <authorList>
            <person name="Alioto T."/>
            <person name="Alioto T."/>
            <person name="Gomez Garrido J."/>
        </authorList>
    </citation>
    <scope>NUCLEOTIDE SEQUENCE</scope>
</reference>
<dbReference type="AlphaFoldDB" id="A0A8D8R2E9"/>
<dbReference type="EMBL" id="HBUF01120113">
    <property type="protein sequence ID" value="CAG6641977.1"/>
    <property type="molecule type" value="Transcribed_RNA"/>
</dbReference>
<sequence length="99" mass="11470">MDFCPRNQNLVATKLSKPATKGQNIVNSRRKKRRNMSNNSINILISREYKVLYLKSTMTWYHFHHEPVHSNQQVEGTLGTKLKTEVCLGAIQDEKKTIL</sequence>
<accession>A0A8D8R2E9</accession>
<organism evidence="1">
    <name type="scientific">Cacopsylla melanoneura</name>
    <dbReference type="NCBI Taxonomy" id="428564"/>
    <lineage>
        <taxon>Eukaryota</taxon>
        <taxon>Metazoa</taxon>
        <taxon>Ecdysozoa</taxon>
        <taxon>Arthropoda</taxon>
        <taxon>Hexapoda</taxon>
        <taxon>Insecta</taxon>
        <taxon>Pterygota</taxon>
        <taxon>Neoptera</taxon>
        <taxon>Paraneoptera</taxon>
        <taxon>Hemiptera</taxon>
        <taxon>Sternorrhyncha</taxon>
        <taxon>Psylloidea</taxon>
        <taxon>Psyllidae</taxon>
        <taxon>Psyllinae</taxon>
        <taxon>Cacopsylla</taxon>
    </lineage>
</organism>